<gene>
    <name evidence="1" type="ORF">WANDERER_55</name>
</gene>
<evidence type="ECO:0000313" key="2">
    <source>
        <dbReference type="Proteomes" id="UP000255890"/>
    </source>
</evidence>
<evidence type="ECO:0000313" key="1">
    <source>
        <dbReference type="EMBL" id="AXF39472.1"/>
    </source>
</evidence>
<accession>A0A345ARL8</accession>
<name>A0A345ARL8_9CAUD</name>
<organism evidence="1 2">
    <name type="scientific">Paenibacillus phage Wanderer</name>
    <dbReference type="NCBI Taxonomy" id="2249779"/>
    <lineage>
        <taxon>Viruses</taxon>
        <taxon>Duplodnaviria</taxon>
        <taxon>Heunggongvirae</taxon>
        <taxon>Uroviricota</taxon>
        <taxon>Caudoviricetes</taxon>
        <taxon>Gochnauervirinae</taxon>
        <taxon>Wanderervirus</taxon>
        <taxon>Wanderervirus wanderer</taxon>
    </lineage>
</organism>
<protein>
    <submittedName>
        <fullName evidence="1">Uncharacterized protein</fullName>
    </submittedName>
</protein>
<reference evidence="2" key="1">
    <citation type="submission" date="2018-06" db="EMBL/GenBank/DDBJ databases">
        <authorList>
            <person name="Merrill B.D."/>
            <person name="Payne A.M."/>
            <person name="Hilton J.A."/>
            <person name="Ward A.T."/>
            <person name="Fajardo C.P."/>
            <person name="Velez K."/>
            <person name="Hope S."/>
            <person name="Tsourkas P.K."/>
        </authorList>
    </citation>
    <scope>NUCLEOTIDE SEQUENCE [LARGE SCALE GENOMIC DNA]</scope>
</reference>
<sequence>MFIAKKEFDRSLIGNAVYISGYDKDGYEWDTYALVRTVTLDTMTVVLDTTEVETLSIDDFETGTLSMGVWERKEKNE</sequence>
<keyword evidence="2" id="KW-1185">Reference proteome</keyword>
<dbReference type="EMBL" id="MH431930">
    <property type="protein sequence ID" value="AXF39472.1"/>
    <property type="molecule type" value="Genomic_DNA"/>
</dbReference>
<proteinExistence type="predicted"/>
<dbReference type="Proteomes" id="UP000255890">
    <property type="component" value="Segment"/>
</dbReference>